<evidence type="ECO:0000313" key="3">
    <source>
        <dbReference type="Proteomes" id="UP000656804"/>
    </source>
</evidence>
<dbReference type="GO" id="GO:0005829">
    <property type="term" value="C:cytosol"/>
    <property type="evidence" value="ECO:0007669"/>
    <property type="project" value="TreeGrafter"/>
</dbReference>
<dbReference type="EMBL" id="JADIVZ010000010">
    <property type="protein sequence ID" value="MBF4163249.1"/>
    <property type="molecule type" value="Genomic_DNA"/>
</dbReference>
<dbReference type="GO" id="GO:0051782">
    <property type="term" value="P:negative regulation of cell division"/>
    <property type="evidence" value="ECO:0007669"/>
    <property type="project" value="TreeGrafter"/>
</dbReference>
<dbReference type="SUPFAM" id="SSF52540">
    <property type="entry name" value="P-loop containing nucleoside triphosphate hydrolases"/>
    <property type="match status" value="1"/>
</dbReference>
<gene>
    <name evidence="2" type="ORF">ISG29_16275</name>
</gene>
<evidence type="ECO:0000313" key="2">
    <source>
        <dbReference type="EMBL" id="MBF4163249.1"/>
    </source>
</evidence>
<evidence type="ECO:0000259" key="1">
    <source>
        <dbReference type="Pfam" id="PF26563"/>
    </source>
</evidence>
<feature type="domain" description="Rv3660c-like CheY-like N-terminal" evidence="1">
    <location>
        <begin position="9"/>
        <end position="115"/>
    </location>
</feature>
<dbReference type="Gene3D" id="3.40.50.300">
    <property type="entry name" value="P-loop containing nucleotide triphosphate hydrolases"/>
    <property type="match status" value="1"/>
</dbReference>
<dbReference type="GO" id="GO:0009898">
    <property type="term" value="C:cytoplasmic side of plasma membrane"/>
    <property type="evidence" value="ECO:0007669"/>
    <property type="project" value="TreeGrafter"/>
</dbReference>
<keyword evidence="3" id="KW-1185">Reference proteome</keyword>
<dbReference type="PANTHER" id="PTHR43384:SF11">
    <property type="entry name" value="SEPTUM SITE DETERMINING PROTEIN"/>
    <property type="match status" value="1"/>
</dbReference>
<dbReference type="InterPro" id="IPR022521">
    <property type="entry name" value="Rv3660c"/>
</dbReference>
<dbReference type="Proteomes" id="UP000656804">
    <property type="component" value="Unassembled WGS sequence"/>
</dbReference>
<dbReference type="Pfam" id="PF26563">
    <property type="entry name" value="Rv3660c_N"/>
    <property type="match status" value="1"/>
</dbReference>
<proteinExistence type="predicted"/>
<sequence length="354" mass="36964">MSDTRPLLITSDAHLAEEVSRIAAAAGVEPGVVSDPHTVLRLWRTAPLVLVGDDIVESLVRLALPRRQGVHVLSTAAVADSLFRLALAVGAENVSRVAESTDWLVEVLADLGEGRPTWARVIGVIGGAGGAGATTLACALGQVAAGRGRTLVVDTDPLGPGVDRVLGLDDTAGVRWPDLARTTGRLSARSLREAVPRRQRLGVLGWPPGTAECSPFVLREVLSAAARGHETVVVDLPRTHREVVGEVVPRCDVVLVLVPDRVTGLAAATRLCRRLDDPARVRLVLRGPVLDERAAARAAGVPVVGVVRDQRGVEENVDLGFGPLRGDRGALARSARGLLGAVTAPGAVGDDRVA</sequence>
<comment type="caution">
    <text evidence="2">The sequence shown here is derived from an EMBL/GenBank/DDBJ whole genome shotgun (WGS) entry which is preliminary data.</text>
</comment>
<dbReference type="PANTHER" id="PTHR43384">
    <property type="entry name" value="SEPTUM SITE-DETERMINING PROTEIN MIND HOMOLOG, CHLOROPLASTIC-RELATED"/>
    <property type="match status" value="1"/>
</dbReference>
<protein>
    <submittedName>
        <fullName evidence="2">Septum site determining protein</fullName>
    </submittedName>
</protein>
<dbReference type="InterPro" id="IPR027417">
    <property type="entry name" value="P-loop_NTPase"/>
</dbReference>
<name>A0A930V4X5_9ACTN</name>
<accession>A0A930V4X5</accession>
<reference evidence="2" key="1">
    <citation type="submission" date="2020-11" db="EMBL/GenBank/DDBJ databases">
        <title>Nocardioides sp. CBS4Y-1, whole genome shotgun sequence.</title>
        <authorList>
            <person name="Tuo L."/>
        </authorList>
    </citation>
    <scope>NUCLEOTIDE SEQUENCE</scope>
    <source>
        <strain evidence="2">CBS4Y-1</strain>
    </source>
</reference>
<dbReference type="InterPro" id="IPR059050">
    <property type="entry name" value="Rv3660c_N"/>
</dbReference>
<dbReference type="GO" id="GO:0016887">
    <property type="term" value="F:ATP hydrolysis activity"/>
    <property type="evidence" value="ECO:0007669"/>
    <property type="project" value="TreeGrafter"/>
</dbReference>
<dbReference type="NCBIfam" id="TIGR03815">
    <property type="entry name" value="CpaE_hom_Actino"/>
    <property type="match status" value="1"/>
</dbReference>
<organism evidence="2 3">
    <name type="scientific">Nocardioides acrostichi</name>
    <dbReference type="NCBI Taxonomy" id="2784339"/>
    <lineage>
        <taxon>Bacteria</taxon>
        <taxon>Bacillati</taxon>
        <taxon>Actinomycetota</taxon>
        <taxon>Actinomycetes</taxon>
        <taxon>Propionibacteriales</taxon>
        <taxon>Nocardioidaceae</taxon>
        <taxon>Nocardioides</taxon>
    </lineage>
</organism>
<dbReference type="GO" id="GO:0005524">
    <property type="term" value="F:ATP binding"/>
    <property type="evidence" value="ECO:0007669"/>
    <property type="project" value="TreeGrafter"/>
</dbReference>
<dbReference type="RefSeq" id="WP_194504505.1">
    <property type="nucleotide sequence ID" value="NZ_JADIVZ010000010.1"/>
</dbReference>
<dbReference type="AlphaFoldDB" id="A0A930V4X5"/>
<dbReference type="InterPro" id="IPR050625">
    <property type="entry name" value="ParA/MinD_ATPase"/>
</dbReference>